<evidence type="ECO:0000313" key="2">
    <source>
        <dbReference type="EMBL" id="OAF71179.1"/>
    </source>
</evidence>
<feature type="transmembrane region" description="Helical" evidence="1">
    <location>
        <begin position="653"/>
        <end position="674"/>
    </location>
</feature>
<feature type="transmembrane region" description="Helical" evidence="1">
    <location>
        <begin position="204"/>
        <end position="223"/>
    </location>
</feature>
<keyword evidence="3" id="KW-1185">Reference proteome</keyword>
<dbReference type="AlphaFoldDB" id="A0A177BA35"/>
<organism evidence="2 3">
    <name type="scientific">Intoshia linei</name>
    <dbReference type="NCBI Taxonomy" id="1819745"/>
    <lineage>
        <taxon>Eukaryota</taxon>
        <taxon>Metazoa</taxon>
        <taxon>Spiralia</taxon>
        <taxon>Lophotrochozoa</taxon>
        <taxon>Mesozoa</taxon>
        <taxon>Orthonectida</taxon>
        <taxon>Rhopaluridae</taxon>
        <taxon>Intoshia</taxon>
    </lineage>
</organism>
<keyword evidence="1" id="KW-1133">Transmembrane helix</keyword>
<comment type="caution">
    <text evidence="2">The sequence shown here is derived from an EMBL/GenBank/DDBJ whole genome shotgun (WGS) entry which is preliminary data.</text>
</comment>
<dbReference type="EMBL" id="LWCA01000073">
    <property type="protein sequence ID" value="OAF71179.1"/>
    <property type="molecule type" value="Genomic_DNA"/>
</dbReference>
<dbReference type="InterPro" id="IPR036259">
    <property type="entry name" value="MFS_trans_sf"/>
</dbReference>
<feature type="transmembrane region" description="Helical" evidence="1">
    <location>
        <begin position="626"/>
        <end position="646"/>
    </location>
</feature>
<keyword evidence="1" id="KW-0472">Membrane</keyword>
<dbReference type="OrthoDB" id="6499973at2759"/>
<dbReference type="GO" id="GO:0008028">
    <property type="term" value="F:monocarboxylic acid transmembrane transporter activity"/>
    <property type="evidence" value="ECO:0007669"/>
    <property type="project" value="TreeGrafter"/>
</dbReference>
<feature type="transmembrane region" description="Helical" evidence="1">
    <location>
        <begin position="590"/>
        <end position="614"/>
    </location>
</feature>
<feature type="transmembrane region" description="Helical" evidence="1">
    <location>
        <begin position="686"/>
        <end position="707"/>
    </location>
</feature>
<gene>
    <name evidence="2" type="ORF">A3Q56_01067</name>
</gene>
<feature type="transmembrane region" description="Helical" evidence="1">
    <location>
        <begin position="169"/>
        <end position="192"/>
    </location>
</feature>
<feature type="transmembrane region" description="Helical" evidence="1">
    <location>
        <begin position="264"/>
        <end position="287"/>
    </location>
</feature>
<dbReference type="Gene3D" id="1.20.1250.20">
    <property type="entry name" value="MFS general substrate transporter like domains"/>
    <property type="match status" value="2"/>
</dbReference>
<dbReference type="Proteomes" id="UP000078046">
    <property type="component" value="Unassembled WGS sequence"/>
</dbReference>
<evidence type="ECO:0000256" key="1">
    <source>
        <dbReference type="SAM" id="Phobius"/>
    </source>
</evidence>
<reference evidence="2 3" key="1">
    <citation type="submission" date="2016-04" db="EMBL/GenBank/DDBJ databases">
        <title>The genome of Intoshia linei affirms orthonectids as highly simplified spiralians.</title>
        <authorList>
            <person name="Mikhailov K.V."/>
            <person name="Slusarev G.S."/>
            <person name="Nikitin M.A."/>
            <person name="Logacheva M.D."/>
            <person name="Penin A."/>
            <person name="Aleoshin V."/>
            <person name="Panchin Y.V."/>
        </authorList>
    </citation>
    <scope>NUCLEOTIDE SEQUENCE [LARGE SCALE GENOMIC DNA]</scope>
    <source>
        <strain evidence="2">Intl2013</strain>
        <tissue evidence="2">Whole animal</tissue>
    </source>
</reference>
<feature type="transmembrane region" description="Helical" evidence="1">
    <location>
        <begin position="299"/>
        <end position="318"/>
    </location>
</feature>
<protein>
    <recommendedName>
        <fullName evidence="4">Major facilitator superfamily (MFS) profile domain-containing protein</fullName>
    </recommendedName>
</protein>
<evidence type="ECO:0008006" key="4">
    <source>
        <dbReference type="Google" id="ProtNLM"/>
    </source>
</evidence>
<feature type="transmembrane region" description="Helical" evidence="1">
    <location>
        <begin position="131"/>
        <end position="149"/>
    </location>
</feature>
<evidence type="ECO:0000313" key="3">
    <source>
        <dbReference type="Proteomes" id="UP000078046"/>
    </source>
</evidence>
<sequence>MTKEQVYTERVPGIGEHLNKIMAKTSSTESQTTFSSGKNDLNTNSSQFTVLMNETKATVEFTRLIKDEKLCSNEENVDQINHHSTQKYSDSSMKSFKIAHSQNQTDKFHKNNFKSHQNFKENKKKTFDSEITLSSMGLVFACFYIHVSMDGMAYSFSVIMPRLSAYYDTKLSLLSLMGSFQYSIIFFTGPFSSALIKKFGCKNVAYAGSIISSTVLLSSYFITSFELLFLAYTIIGMGLGLVYFATIIAVTLHFFKWRALMTGLAVCGAGVGNFIMPPIVTAVLALADKNGQVGSNVKYIHLMYGCINLITYVSNYFIKNISTSSVSSIKSNETLLESEVFEMKDTNNHQINTVDSSLINQNDSSCESDYETLSSIQETNIRTRTQSERIPKFGYHDIHMSVKKIDKIHNKPKNSTPSTAISIDNKIKQDNVHTDFIRRKDKRHYISPLYTSLLSKIGQSITSINKHKKNHQSYKVESDRDTNDMDNNIFKLKSYLSIDDRPDIFYSGSMYHLSNVNNSRTHIIPFKSDRVDHATEKEHLVDKDSDIPEVSIVSYEKDEIIPEFEKKSRLQSVTHFLLDIFQLHLLRYPILIVLLISNACFMLGGTNIISRLFAGFITSKLPKCSLLFHNVSMIVMGLTTLILPFIANYYTMVLYSIVFGVCFATIITLTSIIMTDLLGVEVLTSAFGILFFVRGVTLMIGTPIGGLSNWKAVA</sequence>
<name>A0A177BA35_9BILA</name>
<dbReference type="PANTHER" id="PTHR11360">
    <property type="entry name" value="MONOCARBOXYLATE TRANSPORTER"/>
    <property type="match status" value="1"/>
</dbReference>
<dbReference type="InterPro" id="IPR011701">
    <property type="entry name" value="MFS"/>
</dbReference>
<dbReference type="Pfam" id="PF07690">
    <property type="entry name" value="MFS_1"/>
    <property type="match status" value="1"/>
</dbReference>
<dbReference type="InterPro" id="IPR050327">
    <property type="entry name" value="Proton-linked_MCT"/>
</dbReference>
<feature type="transmembrane region" description="Helical" evidence="1">
    <location>
        <begin position="229"/>
        <end position="252"/>
    </location>
</feature>
<dbReference type="PANTHER" id="PTHR11360:SF284">
    <property type="entry name" value="EG:103B4.3 PROTEIN-RELATED"/>
    <property type="match status" value="1"/>
</dbReference>
<accession>A0A177BA35</accession>
<proteinExistence type="predicted"/>
<dbReference type="SUPFAM" id="SSF103473">
    <property type="entry name" value="MFS general substrate transporter"/>
    <property type="match status" value="1"/>
</dbReference>
<keyword evidence="1" id="KW-0812">Transmembrane</keyword>